<gene>
    <name evidence="1" type="ORF">CRP01_11210</name>
</gene>
<proteinExistence type="predicted"/>
<name>A0A2D0NCC8_FLAN2</name>
<dbReference type="RefSeq" id="WP_099150129.1">
    <property type="nucleotide sequence ID" value="NZ_PDUD01000018.1"/>
</dbReference>
<accession>A0A2D0NCC8</accession>
<dbReference type="EMBL" id="PDUD01000018">
    <property type="protein sequence ID" value="PHN06145.1"/>
    <property type="molecule type" value="Genomic_DNA"/>
</dbReference>
<protein>
    <submittedName>
        <fullName evidence="1">Uncharacterized protein</fullName>
    </submittedName>
</protein>
<comment type="caution">
    <text evidence="1">The sequence shown here is derived from an EMBL/GenBank/DDBJ whole genome shotgun (WGS) entry which is preliminary data.</text>
</comment>
<evidence type="ECO:0000313" key="2">
    <source>
        <dbReference type="Proteomes" id="UP000223913"/>
    </source>
</evidence>
<evidence type="ECO:0000313" key="1">
    <source>
        <dbReference type="EMBL" id="PHN06145.1"/>
    </source>
</evidence>
<keyword evidence="2" id="KW-1185">Reference proteome</keyword>
<dbReference type="AlphaFoldDB" id="A0A2D0NCC8"/>
<dbReference type="Proteomes" id="UP000223913">
    <property type="component" value="Unassembled WGS sequence"/>
</dbReference>
<reference evidence="1 2" key="1">
    <citation type="submission" date="2017-10" db="EMBL/GenBank/DDBJ databases">
        <title>The draft genome sequence of Lewinella nigricans NBRC 102662.</title>
        <authorList>
            <person name="Wang K."/>
        </authorList>
    </citation>
    <scope>NUCLEOTIDE SEQUENCE [LARGE SCALE GENOMIC DNA]</scope>
    <source>
        <strain evidence="1 2">NBRC 102662</strain>
    </source>
</reference>
<sequence length="149" mass="17192">MNQITIKYELNLWRQHEVTLIHPALSGPISVIGDAPGALTRELEKKLAKATKQILFKFLTKVNHGKGAYLVGTDRQYLRDLEELRRRLSKRMRLVTLQEALSAQLHKIPVMIPNRASRNYPSQLLKYQFFQAVTAFRLEQIDHLISSTV</sequence>
<organism evidence="1 2">
    <name type="scientific">Flavilitoribacter nigricans (strain ATCC 23147 / DSM 23189 / NBRC 102662 / NCIMB 1420 / SS-2)</name>
    <name type="common">Lewinella nigricans</name>
    <dbReference type="NCBI Taxonomy" id="1122177"/>
    <lineage>
        <taxon>Bacteria</taxon>
        <taxon>Pseudomonadati</taxon>
        <taxon>Bacteroidota</taxon>
        <taxon>Saprospiria</taxon>
        <taxon>Saprospirales</taxon>
        <taxon>Lewinellaceae</taxon>
        <taxon>Flavilitoribacter</taxon>
    </lineage>
</organism>